<dbReference type="InterPro" id="IPR045864">
    <property type="entry name" value="aa-tRNA-synth_II/BPL/LPL"/>
</dbReference>
<dbReference type="Proteomes" id="UP000218831">
    <property type="component" value="Unassembled WGS sequence"/>
</dbReference>
<dbReference type="InterPro" id="IPR004408">
    <property type="entry name" value="Biotin_CoA_COase_ligase"/>
</dbReference>
<dbReference type="EMBL" id="NSKE01000011">
    <property type="protein sequence ID" value="PAU93049.1"/>
    <property type="molecule type" value="Genomic_DNA"/>
</dbReference>
<dbReference type="PANTHER" id="PTHR12835">
    <property type="entry name" value="BIOTIN PROTEIN LIGASE"/>
    <property type="match status" value="1"/>
</dbReference>
<name>A0A2A2G863_9BACT</name>
<dbReference type="NCBIfam" id="TIGR00121">
    <property type="entry name" value="birA_ligase"/>
    <property type="match status" value="1"/>
</dbReference>
<evidence type="ECO:0000313" key="3">
    <source>
        <dbReference type="EMBL" id="PAU93049.1"/>
    </source>
</evidence>
<dbReference type="CDD" id="cd16442">
    <property type="entry name" value="BPL"/>
    <property type="match status" value="1"/>
</dbReference>
<evidence type="ECO:0000259" key="2">
    <source>
        <dbReference type="PROSITE" id="PS51733"/>
    </source>
</evidence>
<accession>A0A2A2G863</accession>
<proteinExistence type="predicted"/>
<dbReference type="InterPro" id="IPR004143">
    <property type="entry name" value="BPL_LPL_catalytic"/>
</dbReference>
<dbReference type="AlphaFoldDB" id="A0A2A2G863"/>
<dbReference type="PANTHER" id="PTHR12835:SF5">
    <property type="entry name" value="BIOTIN--PROTEIN LIGASE"/>
    <property type="match status" value="1"/>
</dbReference>
<comment type="caution">
    <text evidence="3">The sequence shown here is derived from an EMBL/GenBank/DDBJ whole genome shotgun (WGS) entry which is preliminary data.</text>
</comment>
<dbReference type="PROSITE" id="PS51733">
    <property type="entry name" value="BPL_LPL_CATALYTIC"/>
    <property type="match status" value="1"/>
</dbReference>
<dbReference type="RefSeq" id="WP_095607469.1">
    <property type="nucleotide sequence ID" value="NZ_NSKE01000011.1"/>
</dbReference>
<dbReference type="GO" id="GO:0004077">
    <property type="term" value="F:biotin--[biotin carboxyl-carrier protein] ligase activity"/>
    <property type="evidence" value="ECO:0007669"/>
    <property type="project" value="InterPro"/>
</dbReference>
<sequence>MNSTFDQSEFLQKLETQWLGHSIRYFEELASTNTYLKKLSSQDIQHGLFCLTDYQTRGRGQYERRWESEKGVNLTFSIVFTPVDTGRFHVLTLACALAIVEKLNDFLNASCAAIKWPNDIILNKKKTAGILTEAVFSGNTFDRLIIGIGLNINQQKFSYELKEVATSVSLEKGKEINREQFLADLLNRIEYKYTLWEQQQSSLIKTINQNIIGYGQWVGLKIDDEVQDELYKLLGINENGALLMLNRDGGIDSFSYEQIQLITN</sequence>
<evidence type="ECO:0000313" key="4">
    <source>
        <dbReference type="Proteomes" id="UP000218831"/>
    </source>
</evidence>
<dbReference type="GO" id="GO:0005737">
    <property type="term" value="C:cytoplasm"/>
    <property type="evidence" value="ECO:0007669"/>
    <property type="project" value="TreeGrafter"/>
</dbReference>
<dbReference type="Gene3D" id="3.30.930.10">
    <property type="entry name" value="Bira Bifunctional Protein, Domain 2"/>
    <property type="match status" value="1"/>
</dbReference>
<gene>
    <name evidence="3" type="ORF">CK503_14105</name>
</gene>
<keyword evidence="1 3" id="KW-0436">Ligase</keyword>
<dbReference type="SUPFAM" id="SSF55681">
    <property type="entry name" value="Class II aaRS and biotin synthetases"/>
    <property type="match status" value="1"/>
</dbReference>
<feature type="domain" description="BPL/LPL catalytic" evidence="2">
    <location>
        <begin position="8"/>
        <end position="197"/>
    </location>
</feature>
<dbReference type="OrthoDB" id="9807064at2"/>
<evidence type="ECO:0000256" key="1">
    <source>
        <dbReference type="ARBA" id="ARBA00022598"/>
    </source>
</evidence>
<protein>
    <submittedName>
        <fullName evidence="3">Biotin--[acetyl-CoA-carboxylase] ligase</fullName>
    </submittedName>
</protein>
<keyword evidence="4" id="KW-1185">Reference proteome</keyword>
<reference evidence="3 4" key="1">
    <citation type="submission" date="2017-08" db="EMBL/GenBank/DDBJ databases">
        <title>Aliifodinibius alkalisoli sp. nov., isolated from saline alkaline soil.</title>
        <authorList>
            <person name="Liu D."/>
            <person name="Zhang G."/>
        </authorList>
    </citation>
    <scope>NUCLEOTIDE SEQUENCE [LARGE SCALE GENOMIC DNA]</scope>
    <source>
        <strain evidence="3 4">WN023</strain>
    </source>
</reference>
<organism evidence="3 4">
    <name type="scientific">Fodinibius salipaludis</name>
    <dbReference type="NCBI Taxonomy" id="2032627"/>
    <lineage>
        <taxon>Bacteria</taxon>
        <taxon>Pseudomonadati</taxon>
        <taxon>Balneolota</taxon>
        <taxon>Balneolia</taxon>
        <taxon>Balneolales</taxon>
        <taxon>Balneolaceae</taxon>
        <taxon>Fodinibius</taxon>
    </lineage>
</organism>
<dbReference type="Pfam" id="PF03099">
    <property type="entry name" value="BPL_LplA_LipB"/>
    <property type="match status" value="1"/>
</dbReference>